<evidence type="ECO:0000313" key="1">
    <source>
        <dbReference type="EMBL" id="KPN44466.1"/>
    </source>
</evidence>
<name>A0A837PBL8_LACPN</name>
<dbReference type="AlphaFoldDB" id="A0A837PBL8"/>
<dbReference type="EMBL" id="LKLZ01000003">
    <property type="protein sequence ID" value="KPN44466.1"/>
    <property type="molecule type" value="Genomic_DNA"/>
</dbReference>
<evidence type="ECO:0000313" key="2">
    <source>
        <dbReference type="Proteomes" id="UP000050511"/>
    </source>
</evidence>
<organism evidence="1 2">
    <name type="scientific">Lactiplantibacillus plantarum WJL</name>
    <dbReference type="NCBI Taxonomy" id="1350466"/>
    <lineage>
        <taxon>Bacteria</taxon>
        <taxon>Bacillati</taxon>
        <taxon>Bacillota</taxon>
        <taxon>Bacilli</taxon>
        <taxon>Lactobacillales</taxon>
        <taxon>Lactobacillaceae</taxon>
        <taxon>Lactiplantibacillus</taxon>
    </lineage>
</organism>
<dbReference type="RefSeq" id="WP_013355402.1">
    <property type="nucleotide sequence ID" value="NZ_AUTE01000035.1"/>
</dbReference>
<proteinExistence type="predicted"/>
<gene>
    <name evidence="1" type="ORF">WJL_1545</name>
</gene>
<comment type="caution">
    <text evidence="1">The sequence shown here is derived from an EMBL/GenBank/DDBJ whole genome shotgun (WGS) entry which is preliminary data.</text>
</comment>
<dbReference type="Proteomes" id="UP000050511">
    <property type="component" value="Unassembled WGS sequence"/>
</dbReference>
<protein>
    <submittedName>
        <fullName evidence="1">Uncharacterized protein</fullName>
    </submittedName>
</protein>
<accession>A0A837PBL8</accession>
<sequence>MYWLEKGNDRAGLKHILKHHEDNFADRGVAKADIPKLLDKALKSKAIKRGVGKKGPYANYKVAGFKIEVQHIKN</sequence>
<reference evidence="1 2" key="1">
    <citation type="submission" date="2015-10" db="EMBL/GenBank/DDBJ databases">
        <title>Resequencing of Lactobacillus plantarum WJL strain genome.</title>
        <authorList>
            <person name="Martino M.E."/>
        </authorList>
    </citation>
    <scope>NUCLEOTIDE SEQUENCE [LARGE SCALE GENOMIC DNA]</scope>
    <source>
        <strain evidence="1 2">WJL</strain>
    </source>
</reference>